<gene>
    <name evidence="2" type="ORF">A45J_0877</name>
</gene>
<proteinExistence type="predicted"/>
<dbReference type="InterPro" id="IPR031807">
    <property type="entry name" value="HicB-like"/>
</dbReference>
<dbReference type="InterPro" id="IPR035069">
    <property type="entry name" value="TTHA1013/TTHA0281-like"/>
</dbReference>
<dbReference type="Gene3D" id="3.30.160.250">
    <property type="match status" value="1"/>
</dbReference>
<dbReference type="SUPFAM" id="SSF143100">
    <property type="entry name" value="TTHA1013/TTHA0281-like"/>
    <property type="match status" value="1"/>
</dbReference>
<dbReference type="PANTHER" id="PTHR34504:SF4">
    <property type="entry name" value="ANTITOXIN HICB"/>
    <property type="match status" value="1"/>
</dbReference>
<dbReference type="PANTHER" id="PTHR34504">
    <property type="entry name" value="ANTITOXIN HICB"/>
    <property type="match status" value="1"/>
</dbReference>
<evidence type="ECO:0000313" key="2">
    <source>
        <dbReference type="EMBL" id="GER93144.1"/>
    </source>
</evidence>
<accession>A0A5J4KVB7</accession>
<name>A0A5J4KVB7_9ZZZZ</name>
<dbReference type="Pfam" id="PF15919">
    <property type="entry name" value="HicB_lk_antitox"/>
    <property type="match status" value="1"/>
</dbReference>
<dbReference type="AlphaFoldDB" id="A0A5J4KVB7"/>
<dbReference type="EMBL" id="BLAB01000001">
    <property type="protein sequence ID" value="GER93144.1"/>
    <property type="molecule type" value="Genomic_DNA"/>
</dbReference>
<feature type="domain" description="HicB-like antitoxin of toxin-antitoxin system" evidence="1">
    <location>
        <begin position="8"/>
        <end position="73"/>
    </location>
</feature>
<reference evidence="2" key="1">
    <citation type="submission" date="2019-10" db="EMBL/GenBank/DDBJ databases">
        <title>Metagenomic sequencing of thiosulfate-disproportionating enrichment culture.</title>
        <authorList>
            <person name="Umezawa K."/>
            <person name="Kojima H."/>
            <person name="Fukui M."/>
        </authorList>
    </citation>
    <scope>NUCLEOTIDE SEQUENCE</scope>
    <source>
        <strain evidence="2">45J</strain>
    </source>
</reference>
<sequence>MNSKLSFRIVLRPEPEGGYTVLVPSLPGCVTYGDTVEDAVKMAEDAIAAYLESMKKHDEEIVDDSRTLESILNVEYA</sequence>
<comment type="caution">
    <text evidence="2">The sequence shown here is derived from an EMBL/GenBank/DDBJ whole genome shotgun (WGS) entry which is preliminary data.</text>
</comment>
<evidence type="ECO:0000259" key="1">
    <source>
        <dbReference type="Pfam" id="PF15919"/>
    </source>
</evidence>
<dbReference type="InterPro" id="IPR051404">
    <property type="entry name" value="TA_system_antitoxin"/>
</dbReference>
<protein>
    <submittedName>
        <fullName evidence="2">Antitoxin HicB</fullName>
    </submittedName>
</protein>
<organism evidence="2">
    <name type="scientific">hot springs metagenome</name>
    <dbReference type="NCBI Taxonomy" id="433727"/>
    <lineage>
        <taxon>unclassified sequences</taxon>
        <taxon>metagenomes</taxon>
        <taxon>ecological metagenomes</taxon>
    </lineage>
</organism>